<evidence type="ECO:0000313" key="3">
    <source>
        <dbReference type="Proteomes" id="UP000199417"/>
    </source>
</evidence>
<proteinExistence type="predicted"/>
<dbReference type="AlphaFoldDB" id="A0A1G7ETV0"/>
<evidence type="ECO:0000313" key="2">
    <source>
        <dbReference type="EMBL" id="SDE66865.1"/>
    </source>
</evidence>
<feature type="transmembrane region" description="Helical" evidence="1">
    <location>
        <begin position="20"/>
        <end position="41"/>
    </location>
</feature>
<reference evidence="2 3" key="1">
    <citation type="submission" date="2016-10" db="EMBL/GenBank/DDBJ databases">
        <authorList>
            <person name="de Groot N.N."/>
        </authorList>
    </citation>
    <scope>NUCLEOTIDE SEQUENCE [LARGE SCALE GENOMIC DNA]</scope>
    <source>
        <strain evidence="2 3">JCM 11308</strain>
    </source>
</reference>
<keyword evidence="1" id="KW-1133">Transmembrane helix</keyword>
<keyword evidence="3" id="KW-1185">Reference proteome</keyword>
<name>A0A1G7ETV0_9NOCA</name>
<dbReference type="RefSeq" id="WP_072847102.1">
    <property type="nucleotide sequence ID" value="NZ_FNAB01000027.1"/>
</dbReference>
<sequence length="76" mass="7651">MDGFATEEGSSRKIGRGNEWAGIVIGNALGIPSLGIAYGAVVQSAKIILANLNGRTCTDSGATVPCPGAGFQITNN</sequence>
<gene>
    <name evidence="2" type="ORF">SAMN05444580_1273</name>
</gene>
<keyword evidence="1" id="KW-0472">Membrane</keyword>
<dbReference type="EMBL" id="FNAB01000027">
    <property type="protein sequence ID" value="SDE66865.1"/>
    <property type="molecule type" value="Genomic_DNA"/>
</dbReference>
<organism evidence="2 3">
    <name type="scientific">Rhodococcus tukisamuensis</name>
    <dbReference type="NCBI Taxonomy" id="168276"/>
    <lineage>
        <taxon>Bacteria</taxon>
        <taxon>Bacillati</taxon>
        <taxon>Actinomycetota</taxon>
        <taxon>Actinomycetes</taxon>
        <taxon>Mycobacteriales</taxon>
        <taxon>Nocardiaceae</taxon>
        <taxon>Rhodococcus</taxon>
    </lineage>
</organism>
<evidence type="ECO:0000256" key="1">
    <source>
        <dbReference type="SAM" id="Phobius"/>
    </source>
</evidence>
<protein>
    <submittedName>
        <fullName evidence="2">Uncharacterized protein</fullName>
    </submittedName>
</protein>
<dbReference type="Proteomes" id="UP000199417">
    <property type="component" value="Unassembled WGS sequence"/>
</dbReference>
<keyword evidence="1" id="KW-0812">Transmembrane</keyword>
<accession>A0A1G7ETV0</accession>